<gene>
    <name evidence="13" type="ORF">PVAP13_5NG314600</name>
</gene>
<feature type="transmembrane region" description="Helical" evidence="11">
    <location>
        <begin position="1204"/>
        <end position="1222"/>
    </location>
</feature>
<keyword evidence="6" id="KW-0547">Nucleotide-binding</keyword>
<dbReference type="CDD" id="cd03232">
    <property type="entry name" value="ABCG_PDR_domain2"/>
    <property type="match status" value="1"/>
</dbReference>
<dbReference type="InterPro" id="IPR043926">
    <property type="entry name" value="ABCG_dom"/>
</dbReference>
<dbReference type="InterPro" id="IPR027417">
    <property type="entry name" value="P-loop_NTPase"/>
</dbReference>
<feature type="transmembrane region" description="Helical" evidence="11">
    <location>
        <begin position="1378"/>
        <end position="1398"/>
    </location>
</feature>
<evidence type="ECO:0000256" key="5">
    <source>
        <dbReference type="ARBA" id="ARBA00022737"/>
    </source>
</evidence>
<feature type="transmembrane region" description="Helical" evidence="11">
    <location>
        <begin position="564"/>
        <end position="583"/>
    </location>
</feature>
<evidence type="ECO:0000256" key="3">
    <source>
        <dbReference type="ARBA" id="ARBA00022448"/>
    </source>
</evidence>
<evidence type="ECO:0000259" key="12">
    <source>
        <dbReference type="PROSITE" id="PS50893"/>
    </source>
</evidence>
<feature type="transmembrane region" description="Helical" evidence="11">
    <location>
        <begin position="615"/>
        <end position="637"/>
    </location>
</feature>
<dbReference type="InterPro" id="IPR034001">
    <property type="entry name" value="ABCG_PDR_1"/>
</dbReference>
<dbReference type="PROSITE" id="PS50893">
    <property type="entry name" value="ABC_TRANSPORTER_2"/>
    <property type="match status" value="2"/>
</dbReference>
<dbReference type="GO" id="GO:0016020">
    <property type="term" value="C:membrane"/>
    <property type="evidence" value="ECO:0007669"/>
    <property type="project" value="UniProtKB-SubCell"/>
</dbReference>
<evidence type="ECO:0000256" key="8">
    <source>
        <dbReference type="ARBA" id="ARBA00022989"/>
    </source>
</evidence>
<feature type="transmembrane region" description="Helical" evidence="11">
    <location>
        <begin position="1317"/>
        <end position="1339"/>
    </location>
</feature>
<sequence>MDAAGEIQKVASMRLGNSGSIWRRGDDVFSRSSREEDDEEALRWAALEKLPTYDRVRRAMVPLGDGAEAGAGGGKGLVNVDVHRLDPQQRRALLERLVRVADEDNERFLLKLRDRVDRVGIDMPTIEVRFQNLEAEAEVRVGSSGLPTVLNSIVNTIEEAANALHLLPSTKRTMPILHDVSGIIKPRRMTLLLGPPGSGKTTLLLALAGRLDKDLKQVSGKVTYNGHEMTEFVPERTAAYISQHDLHIGEMTVRETLAFAARCQGVGSRFDMLTELSRREKAANIKPDPDIDAFMKASAMGGKEASVITDYILKILGLEVCADTMVGDEMLRGISGGQRKRVTTGEMLVGPARALFMDEISTGLDSSTTFQIVNSLRQSIHILGGTAVISLLQPAPETYNLFDDIILLSDGQVVYQGPREEVIEFFESMGFRCPERKGVADFLQEVTSKKDQKQYWARHDEPYRFVTVKEFAMAFKSFHTGRAIEKELAVPFDKSKSHPAALTTTRYGVSGKELLKANIDREILLMKRNSFVYMFRTFQLMLMSILSMTLFFRTKMKHDTVIDGGLYMGALFFGVLLIMFNGFSEMAMTVFKLPVFFKQRDLLFFPAWSYTIPSWILKIPITFIEVAGYVFLTYYVIGFDPNIGRFFKQYLILLAVNQMAAALFRFIGGAARSMVVANVFASFMLLVVMVLGGFILVREKIKKWWIWGYWISPMMYAQNAISVNEMLGHSWDKILNSAASNETLGVQTLKSRGVFTGAKWYWIGFGAMIGFTILYNAFFTLALTYLKPYGDSRPSVSEEELKEKHANVKGEVLDGNHLASASSHQSPGINNETDPAIAEDDSALTKRGMILPFVPLSLTFDNIRYSVDMPQEMKAQGVQEDRLELLKGVSGSFRPGVLTALMGVSGAGKTTLMDVLAGRKTGGYIEGDISISGYPKKQETFARVSGYCEQNDIHSPQVTVYESLLFSAWLRLPKDVDSNKRKIFVEEVMELVELKPLRDALVGLPGVNGLSTEQRKRLTIAVELVANPSIIFMDEPTSGLDARAAAIVMRTVRNTVDTGRTVVCTIHQPSIDIFEAFDELFLMKRGGEEIYAGPLGHHSSELIKYFEGIQGVSKIKDGYNPATWMLEVTAVSQEQILGVDFSQMYKKSELFQRNKALIKELSQPAPGSSDLHFPSKYAQSSITQCMACLWKQNLSYWRNPPYNTVRFFFTTIIALLLGTIFWDLGSKVKTSQDLLNAMGSMYSAVLFIGVMNCTSVQPVVAVERTVFYRERAAGMYSAFPYAFGQVVIELPYALVQDILYGVIVYSMIGFEWTVAKFFWYLFFGYFTLLYFTFYGMMAVGMTPNYHIASIVSSAFYSMWNLFSGFIIPRPRVPIWWRWFCWICPVAWTLYGLVVSQFGDMMTTMEDGRTVKVFVEDYFDFKHSWLGWVATVVVGFAVLFAALFGLAIMKLNFQKR</sequence>
<feature type="transmembrane region" description="Helical" evidence="11">
    <location>
        <begin position="760"/>
        <end position="786"/>
    </location>
</feature>
<dbReference type="FunFam" id="3.40.50.300:FF:000179">
    <property type="entry name" value="ABC transporter G family member 34"/>
    <property type="match status" value="1"/>
</dbReference>
<dbReference type="CDD" id="cd03233">
    <property type="entry name" value="ABCG_PDR_domain1"/>
    <property type="match status" value="1"/>
</dbReference>
<dbReference type="Pfam" id="PF00005">
    <property type="entry name" value="ABC_tran"/>
    <property type="match status" value="2"/>
</dbReference>
<feature type="transmembrane region" description="Helical" evidence="11">
    <location>
        <begin position="1242"/>
        <end position="1262"/>
    </location>
</feature>
<dbReference type="Pfam" id="PF14510">
    <property type="entry name" value="ABC_trans_N"/>
    <property type="match status" value="1"/>
</dbReference>
<dbReference type="InterPro" id="IPR013525">
    <property type="entry name" value="ABC2_TM"/>
</dbReference>
<keyword evidence="7" id="KW-0067">ATP-binding</keyword>
<dbReference type="Pfam" id="PF08370">
    <property type="entry name" value="PDR_assoc"/>
    <property type="match status" value="1"/>
</dbReference>
<dbReference type="SUPFAM" id="SSF52540">
    <property type="entry name" value="P-loop containing nucleoside triphosphate hydrolases"/>
    <property type="match status" value="2"/>
</dbReference>
<feature type="transmembrane region" description="Helical" evidence="11">
    <location>
        <begin position="1424"/>
        <end position="1448"/>
    </location>
</feature>
<evidence type="ECO:0000256" key="2">
    <source>
        <dbReference type="ARBA" id="ARBA00006012"/>
    </source>
</evidence>
<feature type="transmembrane region" description="Helical" evidence="11">
    <location>
        <begin position="1345"/>
        <end position="1366"/>
    </location>
</feature>
<organism evidence="13 14">
    <name type="scientific">Panicum virgatum</name>
    <name type="common">Blackwell switchgrass</name>
    <dbReference type="NCBI Taxonomy" id="38727"/>
    <lineage>
        <taxon>Eukaryota</taxon>
        <taxon>Viridiplantae</taxon>
        <taxon>Streptophyta</taxon>
        <taxon>Embryophyta</taxon>
        <taxon>Tracheophyta</taxon>
        <taxon>Spermatophyta</taxon>
        <taxon>Magnoliopsida</taxon>
        <taxon>Liliopsida</taxon>
        <taxon>Poales</taxon>
        <taxon>Poaceae</taxon>
        <taxon>PACMAD clade</taxon>
        <taxon>Panicoideae</taxon>
        <taxon>Panicodae</taxon>
        <taxon>Paniceae</taxon>
        <taxon>Panicinae</taxon>
        <taxon>Panicum</taxon>
        <taxon>Panicum sect. Hiantes</taxon>
    </lineage>
</organism>
<reference evidence="13" key="1">
    <citation type="submission" date="2020-05" db="EMBL/GenBank/DDBJ databases">
        <title>WGS assembly of Panicum virgatum.</title>
        <authorList>
            <person name="Lovell J.T."/>
            <person name="Jenkins J."/>
            <person name="Shu S."/>
            <person name="Juenger T.E."/>
            <person name="Schmutz J."/>
        </authorList>
    </citation>
    <scope>NUCLEOTIDE SEQUENCE</scope>
    <source>
        <strain evidence="13">AP13</strain>
    </source>
</reference>
<dbReference type="InterPro" id="IPR029481">
    <property type="entry name" value="ABC_trans_N"/>
</dbReference>
<evidence type="ECO:0000256" key="10">
    <source>
        <dbReference type="ARBA" id="ARBA00037747"/>
    </source>
</evidence>
<evidence type="ECO:0000256" key="11">
    <source>
        <dbReference type="SAM" id="Phobius"/>
    </source>
</evidence>
<keyword evidence="14" id="KW-1185">Reference proteome</keyword>
<name>A0A8T0RUB9_PANVG</name>
<keyword evidence="5" id="KW-0677">Repeat</keyword>
<evidence type="ECO:0000313" key="13">
    <source>
        <dbReference type="EMBL" id="KAG2590001.1"/>
    </source>
</evidence>
<dbReference type="GO" id="GO:0005524">
    <property type="term" value="F:ATP binding"/>
    <property type="evidence" value="ECO:0007669"/>
    <property type="project" value="UniProtKB-KW"/>
</dbReference>
<evidence type="ECO:0000256" key="1">
    <source>
        <dbReference type="ARBA" id="ARBA00004141"/>
    </source>
</evidence>
<evidence type="ECO:0000256" key="7">
    <source>
        <dbReference type="ARBA" id="ARBA00022840"/>
    </source>
</evidence>
<keyword evidence="4 11" id="KW-0812">Transmembrane</keyword>
<evidence type="ECO:0000256" key="4">
    <source>
        <dbReference type="ARBA" id="ARBA00022692"/>
    </source>
</evidence>
<dbReference type="InterPro" id="IPR003439">
    <property type="entry name" value="ABC_transporter-like_ATP-bd"/>
</dbReference>
<evidence type="ECO:0000256" key="6">
    <source>
        <dbReference type="ARBA" id="ARBA00022741"/>
    </source>
</evidence>
<dbReference type="InterPro" id="IPR003593">
    <property type="entry name" value="AAA+_ATPase"/>
</dbReference>
<dbReference type="Proteomes" id="UP000823388">
    <property type="component" value="Chromosome 5N"/>
</dbReference>
<accession>A0A8T0RUB9</accession>
<dbReference type="PANTHER" id="PTHR48040:SF35">
    <property type="entry name" value="ABC TRANSPORTER G FAMILY MEMBER 39-LIKE"/>
    <property type="match status" value="1"/>
</dbReference>
<dbReference type="InterPro" id="IPR034003">
    <property type="entry name" value="ABCG_PDR_2"/>
</dbReference>
<feature type="transmembrane region" description="Helical" evidence="11">
    <location>
        <begin position="531"/>
        <end position="552"/>
    </location>
</feature>
<dbReference type="SMART" id="SM00382">
    <property type="entry name" value="AAA"/>
    <property type="match status" value="2"/>
</dbReference>
<protein>
    <recommendedName>
        <fullName evidence="12">ABC transporter domain-containing protein</fullName>
    </recommendedName>
</protein>
<feature type="domain" description="ABC transporter" evidence="12">
    <location>
        <begin position="161"/>
        <end position="435"/>
    </location>
</feature>
<dbReference type="EMBL" id="CM029046">
    <property type="protein sequence ID" value="KAG2590001.1"/>
    <property type="molecule type" value="Genomic_DNA"/>
</dbReference>
<comment type="similarity">
    <text evidence="2">Belongs to the ABC transporter superfamily. ABCG family. PDR (TC 3.A.1.205) subfamily.</text>
</comment>
<evidence type="ECO:0000313" key="14">
    <source>
        <dbReference type="Proteomes" id="UP000823388"/>
    </source>
</evidence>
<evidence type="ECO:0000256" key="9">
    <source>
        <dbReference type="ARBA" id="ARBA00023136"/>
    </source>
</evidence>
<proteinExistence type="inferred from homology"/>
<dbReference type="InterPro" id="IPR013581">
    <property type="entry name" value="PDR_assoc"/>
</dbReference>
<dbReference type="FunFam" id="3.40.50.300:FF:000059">
    <property type="entry name" value="ABC transporter G family member 40"/>
    <property type="match status" value="1"/>
</dbReference>
<keyword evidence="8 11" id="KW-1133">Transmembrane helix</keyword>
<comment type="subcellular location">
    <subcellularLocation>
        <location evidence="1">Membrane</location>
        <topology evidence="1">Multi-pass membrane protein</topology>
    </subcellularLocation>
</comment>
<feature type="transmembrane region" description="Helical" evidence="11">
    <location>
        <begin position="649"/>
        <end position="668"/>
    </location>
</feature>
<dbReference type="Gene3D" id="3.40.50.300">
    <property type="entry name" value="P-loop containing nucleotide triphosphate hydrolases"/>
    <property type="match status" value="2"/>
</dbReference>
<feature type="domain" description="ABC transporter" evidence="12">
    <location>
        <begin position="858"/>
        <end position="1110"/>
    </location>
</feature>
<keyword evidence="9 11" id="KW-0472">Membrane</keyword>
<comment type="function">
    <text evidence="10">May be a general defense protein.</text>
</comment>
<dbReference type="OrthoDB" id="66620at2759"/>
<dbReference type="Pfam" id="PF01061">
    <property type="entry name" value="ABC2_membrane"/>
    <property type="match status" value="2"/>
</dbReference>
<keyword evidence="3" id="KW-0813">Transport</keyword>
<feature type="transmembrane region" description="Helical" evidence="11">
    <location>
        <begin position="674"/>
        <end position="697"/>
    </location>
</feature>
<dbReference type="PANTHER" id="PTHR48040">
    <property type="entry name" value="PLEIOTROPIC DRUG RESISTANCE PROTEIN 1-LIKE ISOFORM X1"/>
    <property type="match status" value="1"/>
</dbReference>
<comment type="caution">
    <text evidence="13">The sequence shown here is derived from an EMBL/GenBank/DDBJ whole genome shotgun (WGS) entry which is preliminary data.</text>
</comment>
<dbReference type="GO" id="GO:0016887">
    <property type="term" value="F:ATP hydrolysis activity"/>
    <property type="evidence" value="ECO:0007669"/>
    <property type="project" value="InterPro"/>
</dbReference>
<dbReference type="Pfam" id="PF19055">
    <property type="entry name" value="ABC2_membrane_7"/>
    <property type="match status" value="1"/>
</dbReference>
<dbReference type="GO" id="GO:0140359">
    <property type="term" value="F:ABC-type transporter activity"/>
    <property type="evidence" value="ECO:0007669"/>
    <property type="project" value="InterPro"/>
</dbReference>